<sequence>MNSAREAILNLYNDYKENCKFLKDSENYTFLDGYNSIFIKTFLLSMASSFETEIKELLHKTLKTESSIILREFMNKKMFGQTI</sequence>
<dbReference type="EMBL" id="LACI01001276">
    <property type="protein sequence ID" value="KJU84822.1"/>
    <property type="molecule type" value="Genomic_DNA"/>
</dbReference>
<keyword evidence="2" id="KW-1185">Reference proteome</keyword>
<dbReference type="AlphaFoldDB" id="A0A0F3GSN0"/>
<dbReference type="Proteomes" id="UP000033423">
    <property type="component" value="Unassembled WGS sequence"/>
</dbReference>
<accession>A0A0F3GSN0</accession>
<protein>
    <submittedName>
        <fullName evidence="1">Uncharacterized protein</fullName>
    </submittedName>
</protein>
<name>A0A0F3GSN0_9BACT</name>
<reference evidence="1 2" key="1">
    <citation type="submission" date="2015-02" db="EMBL/GenBank/DDBJ databases">
        <title>Single-cell genomics of uncultivated deep-branching MTB reveals a conserved set of magnetosome genes.</title>
        <authorList>
            <person name="Kolinko S."/>
            <person name="Richter M."/>
            <person name="Glockner F.O."/>
            <person name="Brachmann A."/>
            <person name="Schuler D."/>
        </authorList>
    </citation>
    <scope>NUCLEOTIDE SEQUENCE [LARGE SCALE GENOMIC DNA]</scope>
    <source>
        <strain evidence="1">TM-1</strain>
    </source>
</reference>
<evidence type="ECO:0000313" key="2">
    <source>
        <dbReference type="Proteomes" id="UP000033423"/>
    </source>
</evidence>
<evidence type="ECO:0000313" key="1">
    <source>
        <dbReference type="EMBL" id="KJU84822.1"/>
    </source>
</evidence>
<gene>
    <name evidence="1" type="ORF">MBAV_002987</name>
</gene>
<proteinExistence type="predicted"/>
<organism evidence="1 2">
    <name type="scientific">Candidatus Magnetobacterium bavaricum</name>
    <dbReference type="NCBI Taxonomy" id="29290"/>
    <lineage>
        <taxon>Bacteria</taxon>
        <taxon>Pseudomonadati</taxon>
        <taxon>Nitrospirota</taxon>
        <taxon>Thermodesulfovibrionia</taxon>
        <taxon>Thermodesulfovibrionales</taxon>
        <taxon>Candidatus Magnetobacteriaceae</taxon>
        <taxon>Candidatus Magnetobacterium</taxon>
    </lineage>
</organism>
<comment type="caution">
    <text evidence="1">The sequence shown here is derived from an EMBL/GenBank/DDBJ whole genome shotgun (WGS) entry which is preliminary data.</text>
</comment>